<evidence type="ECO:0000259" key="8">
    <source>
        <dbReference type="PROSITE" id="PS51294"/>
    </source>
</evidence>
<dbReference type="Gene3D" id="1.10.10.60">
    <property type="entry name" value="Homeodomain-like"/>
    <property type="match status" value="2"/>
</dbReference>
<dbReference type="GO" id="GO:0005634">
    <property type="term" value="C:nucleus"/>
    <property type="evidence" value="ECO:0007669"/>
    <property type="project" value="UniProtKB-SubCell"/>
</dbReference>
<evidence type="ECO:0000313" key="10">
    <source>
        <dbReference type="Proteomes" id="UP000619265"/>
    </source>
</evidence>
<reference evidence="9" key="2">
    <citation type="submission" date="2020-03" db="EMBL/GenBank/DDBJ databases">
        <title>Walnut 2.0.</title>
        <authorList>
            <person name="Marrano A."/>
            <person name="Britton M."/>
            <person name="Zimin A.V."/>
            <person name="Zaini P.A."/>
            <person name="Workman R."/>
            <person name="Puiu D."/>
            <person name="Bianco L."/>
            <person name="Allen B.J."/>
            <person name="Troggio M."/>
            <person name="Leslie C.A."/>
            <person name="Timp W."/>
            <person name="Dendekar A."/>
            <person name="Salzberg S.L."/>
            <person name="Neale D.B."/>
        </authorList>
    </citation>
    <scope>NUCLEOTIDE SEQUENCE</scope>
    <source>
        <tissue evidence="9">Leaves</tissue>
    </source>
</reference>
<dbReference type="FunFam" id="1.10.10.60:FF:000140">
    <property type="entry name" value="Myb transcription factor"/>
    <property type="match status" value="1"/>
</dbReference>
<dbReference type="SUPFAM" id="SSF46689">
    <property type="entry name" value="Homeodomain-like"/>
    <property type="match status" value="1"/>
</dbReference>
<dbReference type="SMART" id="SM00717">
    <property type="entry name" value="SANT"/>
    <property type="match status" value="2"/>
</dbReference>
<dbReference type="EMBL" id="LIHL02000003">
    <property type="protein sequence ID" value="KAF5475354.1"/>
    <property type="molecule type" value="Genomic_DNA"/>
</dbReference>
<comment type="caution">
    <text evidence="9">The sequence shown here is derived from an EMBL/GenBank/DDBJ whole genome shotgun (WGS) entry which is preliminary data.</text>
</comment>
<feature type="domain" description="HTH myb-type" evidence="8">
    <location>
        <begin position="75"/>
        <end position="129"/>
    </location>
</feature>
<gene>
    <name evidence="9" type="ORF">F2P56_007164</name>
</gene>
<keyword evidence="2" id="KW-0677">Repeat</keyword>
<dbReference type="InterPro" id="IPR001005">
    <property type="entry name" value="SANT/Myb"/>
</dbReference>
<dbReference type="CDD" id="cd00167">
    <property type="entry name" value="SANT"/>
    <property type="match status" value="2"/>
</dbReference>
<evidence type="ECO:0000259" key="7">
    <source>
        <dbReference type="PROSITE" id="PS50090"/>
    </source>
</evidence>
<keyword evidence="3" id="KW-0805">Transcription regulation</keyword>
<sequence length="355" mass="40537">MLRSAFEGAEEPYKMGHHCCSKQKVKRGLWSPEEDEKLIKHITTFGHGSWSSVPKLAGLERCGKSCRLRWINYLRPDLKRGSFSAQEERVIVDIHRILGNRWAQIAKHLPGRTDNEVKNFWNSCVKKKLIAQGLDPNTHNLLPSHKANNNGCNLSHPKPTSVFFVNSPVKDAASCMDMNIPFSTLLSLLPNDPNISSSHFSHDGPNIPIYEQKNPNIFWTTEEQNPNTSFMDFSMVRFPISSPPSHPSGFGIVEEDCLWSSSQLQPIELDRQDDHHDEMLQPEQQVKKPQQEIIKAIEVEIDRKADIILTREQNNMDSSFESSNFGFDFVESAVTPSDMYCNSYDHGDEFAWEYC</sequence>
<accession>A0A833Y3J3</accession>
<evidence type="ECO:0000256" key="6">
    <source>
        <dbReference type="ARBA" id="ARBA00023242"/>
    </source>
</evidence>
<evidence type="ECO:0000313" key="9">
    <source>
        <dbReference type="EMBL" id="KAF5475354.1"/>
    </source>
</evidence>
<dbReference type="Pfam" id="PF00249">
    <property type="entry name" value="Myb_DNA-binding"/>
    <property type="match status" value="2"/>
</dbReference>
<evidence type="ECO:0000256" key="1">
    <source>
        <dbReference type="ARBA" id="ARBA00004123"/>
    </source>
</evidence>
<dbReference type="AlphaFoldDB" id="A0A833Y3J3"/>
<evidence type="ECO:0000256" key="5">
    <source>
        <dbReference type="ARBA" id="ARBA00023163"/>
    </source>
</evidence>
<dbReference type="PANTHER" id="PTHR47997">
    <property type="entry name" value="MYB DOMAIN PROTEIN 55"/>
    <property type="match status" value="1"/>
</dbReference>
<feature type="domain" description="Myb-like" evidence="7">
    <location>
        <begin position="75"/>
        <end position="125"/>
    </location>
</feature>
<keyword evidence="5" id="KW-0804">Transcription</keyword>
<dbReference type="KEGG" id="jre:108993912"/>
<dbReference type="PANTHER" id="PTHR47997:SF40">
    <property type="entry name" value="TRANSCRIPTION FACTOR MYB26-LIKE"/>
    <property type="match status" value="1"/>
</dbReference>
<name>A0A833Y3J3_JUGRE</name>
<reference evidence="9" key="1">
    <citation type="submission" date="2015-10" db="EMBL/GenBank/DDBJ databases">
        <authorList>
            <person name="Martinez-Garcia P.J."/>
            <person name="Crepeau M.W."/>
            <person name="Puiu D."/>
            <person name="Gonzalez-Ibeas D."/>
            <person name="Whalen J."/>
            <person name="Stevens K."/>
            <person name="Paul R."/>
            <person name="Butterfield T."/>
            <person name="Britton M."/>
            <person name="Reagan R."/>
            <person name="Chakraborty S."/>
            <person name="Walawage S.L."/>
            <person name="Vasquez-Gross H.A."/>
            <person name="Cardeno C."/>
            <person name="Famula R."/>
            <person name="Pratt K."/>
            <person name="Kuruganti S."/>
            <person name="Aradhya M.K."/>
            <person name="Leslie C.A."/>
            <person name="Dandekar A.M."/>
            <person name="Salzberg S.L."/>
            <person name="Wegrzyn J.L."/>
            <person name="Langley C.H."/>
            <person name="Neale D.B."/>
        </authorList>
    </citation>
    <scope>NUCLEOTIDE SEQUENCE</scope>
    <source>
        <tissue evidence="9">Leaves</tissue>
    </source>
</reference>
<dbReference type="PROSITE" id="PS51294">
    <property type="entry name" value="HTH_MYB"/>
    <property type="match status" value="2"/>
</dbReference>
<organism evidence="9 10">
    <name type="scientific">Juglans regia</name>
    <name type="common">English walnut</name>
    <dbReference type="NCBI Taxonomy" id="51240"/>
    <lineage>
        <taxon>Eukaryota</taxon>
        <taxon>Viridiplantae</taxon>
        <taxon>Streptophyta</taxon>
        <taxon>Embryophyta</taxon>
        <taxon>Tracheophyta</taxon>
        <taxon>Spermatophyta</taxon>
        <taxon>Magnoliopsida</taxon>
        <taxon>eudicotyledons</taxon>
        <taxon>Gunneridae</taxon>
        <taxon>Pentapetalae</taxon>
        <taxon>rosids</taxon>
        <taxon>fabids</taxon>
        <taxon>Fagales</taxon>
        <taxon>Juglandaceae</taxon>
        <taxon>Juglans</taxon>
    </lineage>
</organism>
<proteinExistence type="predicted"/>
<dbReference type="GO" id="GO:0003677">
    <property type="term" value="F:DNA binding"/>
    <property type="evidence" value="ECO:0007669"/>
    <property type="project" value="UniProtKB-KW"/>
</dbReference>
<evidence type="ECO:0000256" key="3">
    <source>
        <dbReference type="ARBA" id="ARBA00023015"/>
    </source>
</evidence>
<evidence type="ECO:0000256" key="4">
    <source>
        <dbReference type="ARBA" id="ARBA00023125"/>
    </source>
</evidence>
<feature type="domain" description="Myb-like" evidence="7">
    <location>
        <begin position="22"/>
        <end position="74"/>
    </location>
</feature>
<dbReference type="Proteomes" id="UP000619265">
    <property type="component" value="Unassembled WGS sequence"/>
</dbReference>
<dbReference type="RefSeq" id="XP_018824510.2">
    <property type="nucleotide sequence ID" value="XM_018968965.2"/>
</dbReference>
<dbReference type="FunFam" id="1.10.10.60:FF:000185">
    <property type="entry name" value="MYB transcription factor"/>
    <property type="match status" value="1"/>
</dbReference>
<feature type="domain" description="HTH myb-type" evidence="8">
    <location>
        <begin position="22"/>
        <end position="74"/>
    </location>
</feature>
<dbReference type="InterPro" id="IPR009057">
    <property type="entry name" value="Homeodomain-like_sf"/>
</dbReference>
<evidence type="ECO:0000256" key="2">
    <source>
        <dbReference type="ARBA" id="ARBA00022737"/>
    </source>
</evidence>
<dbReference type="PROSITE" id="PS50090">
    <property type="entry name" value="MYB_LIKE"/>
    <property type="match status" value="2"/>
</dbReference>
<comment type="subcellular location">
    <subcellularLocation>
        <location evidence="1">Nucleus</location>
    </subcellularLocation>
</comment>
<protein>
    <submittedName>
        <fullName evidence="9">Uncharacterized protein</fullName>
    </submittedName>
</protein>
<keyword evidence="4" id="KW-0238">DNA-binding</keyword>
<dbReference type="Gramene" id="Jr03_16660_p1">
    <property type="protein sequence ID" value="cds.Jr03_16660_p1"/>
    <property type="gene ID" value="Jr03_16660"/>
</dbReference>
<dbReference type="InterPro" id="IPR017930">
    <property type="entry name" value="Myb_dom"/>
</dbReference>
<keyword evidence="6" id="KW-0539">Nucleus</keyword>
<dbReference type="InterPro" id="IPR051953">
    <property type="entry name" value="Plant_SW-associated_TFs"/>
</dbReference>
<dbReference type="OrthoDB" id="2143914at2759"/>